<dbReference type="Proteomes" id="UP000008144">
    <property type="component" value="Unassembled WGS sequence"/>
</dbReference>
<dbReference type="GeneTree" id="ENSGT00660000097470"/>
<name>H2XS04_CIOIN</name>
<reference evidence="2" key="3">
    <citation type="submission" date="2025-09" db="UniProtKB">
        <authorList>
            <consortium name="Ensembl"/>
        </authorList>
    </citation>
    <scope>IDENTIFICATION</scope>
</reference>
<reference evidence="2" key="2">
    <citation type="submission" date="2025-08" db="UniProtKB">
        <authorList>
            <consortium name="Ensembl"/>
        </authorList>
    </citation>
    <scope>IDENTIFICATION</scope>
</reference>
<dbReference type="InParanoid" id="H2XS04"/>
<dbReference type="AlphaFoldDB" id="H2XS04"/>
<accession>H2XS04</accession>
<evidence type="ECO:0000313" key="3">
    <source>
        <dbReference type="Proteomes" id="UP000008144"/>
    </source>
</evidence>
<organism evidence="2 3">
    <name type="scientific">Ciona intestinalis</name>
    <name type="common">Transparent sea squirt</name>
    <name type="synonym">Ascidia intestinalis</name>
    <dbReference type="NCBI Taxonomy" id="7719"/>
    <lineage>
        <taxon>Eukaryota</taxon>
        <taxon>Metazoa</taxon>
        <taxon>Chordata</taxon>
        <taxon>Tunicata</taxon>
        <taxon>Ascidiacea</taxon>
        <taxon>Phlebobranchia</taxon>
        <taxon>Cionidae</taxon>
        <taxon>Ciona</taxon>
    </lineage>
</organism>
<protein>
    <submittedName>
        <fullName evidence="2">Uncharacterized protein</fullName>
    </submittedName>
</protein>
<evidence type="ECO:0000256" key="1">
    <source>
        <dbReference type="SAM" id="MobiDB-lite"/>
    </source>
</evidence>
<dbReference type="Ensembl" id="ENSCINT00000031621.1">
    <property type="protein sequence ID" value="ENSCINP00000032438.1"/>
    <property type="gene ID" value="ENSCING00000021077.1"/>
</dbReference>
<dbReference type="HOGENOM" id="CLU_2612114_0_0_1"/>
<proteinExistence type="predicted"/>
<feature type="region of interest" description="Disordered" evidence="1">
    <location>
        <begin position="27"/>
        <end position="79"/>
    </location>
</feature>
<reference evidence="3" key="1">
    <citation type="journal article" date="2002" name="Science">
        <title>The draft genome of Ciona intestinalis: insights into chordate and vertebrate origins.</title>
        <authorList>
            <person name="Dehal P."/>
            <person name="Satou Y."/>
            <person name="Campbell R.K."/>
            <person name="Chapman J."/>
            <person name="Degnan B."/>
            <person name="De Tomaso A."/>
            <person name="Davidson B."/>
            <person name="Di Gregorio A."/>
            <person name="Gelpke M."/>
            <person name="Goodstein D.M."/>
            <person name="Harafuji N."/>
            <person name="Hastings K.E."/>
            <person name="Ho I."/>
            <person name="Hotta K."/>
            <person name="Huang W."/>
            <person name="Kawashima T."/>
            <person name="Lemaire P."/>
            <person name="Martinez D."/>
            <person name="Meinertzhagen I.A."/>
            <person name="Necula S."/>
            <person name="Nonaka M."/>
            <person name="Putnam N."/>
            <person name="Rash S."/>
            <person name="Saiga H."/>
            <person name="Satake M."/>
            <person name="Terry A."/>
            <person name="Yamada L."/>
            <person name="Wang H.G."/>
            <person name="Awazu S."/>
            <person name="Azumi K."/>
            <person name="Boore J."/>
            <person name="Branno M."/>
            <person name="Chin-Bow S."/>
            <person name="DeSantis R."/>
            <person name="Doyle S."/>
            <person name="Francino P."/>
            <person name="Keys D.N."/>
            <person name="Haga S."/>
            <person name="Hayashi H."/>
            <person name="Hino K."/>
            <person name="Imai K.S."/>
            <person name="Inaba K."/>
            <person name="Kano S."/>
            <person name="Kobayashi K."/>
            <person name="Kobayashi M."/>
            <person name="Lee B.I."/>
            <person name="Makabe K.W."/>
            <person name="Manohar C."/>
            <person name="Matassi G."/>
            <person name="Medina M."/>
            <person name="Mochizuki Y."/>
            <person name="Mount S."/>
            <person name="Morishita T."/>
            <person name="Miura S."/>
            <person name="Nakayama A."/>
            <person name="Nishizaka S."/>
            <person name="Nomoto H."/>
            <person name="Ohta F."/>
            <person name="Oishi K."/>
            <person name="Rigoutsos I."/>
            <person name="Sano M."/>
            <person name="Sasaki A."/>
            <person name="Sasakura Y."/>
            <person name="Shoguchi E."/>
            <person name="Shin-i T."/>
            <person name="Spagnuolo A."/>
            <person name="Stainier D."/>
            <person name="Suzuki M.M."/>
            <person name="Tassy O."/>
            <person name="Takatori N."/>
            <person name="Tokuoka M."/>
            <person name="Yagi K."/>
            <person name="Yoshizaki F."/>
            <person name="Wada S."/>
            <person name="Zhang C."/>
            <person name="Hyatt P.D."/>
            <person name="Larimer F."/>
            <person name="Detter C."/>
            <person name="Doggett N."/>
            <person name="Glavina T."/>
            <person name="Hawkins T."/>
            <person name="Richardson P."/>
            <person name="Lucas S."/>
            <person name="Kohara Y."/>
            <person name="Levine M."/>
            <person name="Satoh N."/>
            <person name="Rokhsar D.S."/>
        </authorList>
    </citation>
    <scope>NUCLEOTIDE SEQUENCE [LARGE SCALE GENOMIC DNA]</scope>
</reference>
<evidence type="ECO:0000313" key="2">
    <source>
        <dbReference type="Ensembl" id="ENSCINP00000032438.1"/>
    </source>
</evidence>
<sequence length="79" mass="9145">KKERERIEERYNKYKSTITSLQADLEDNRGKPRCEGIPLKMGRSPSPIKRVTISDSPIIHGYSSRPRSSSPKVYPEKDR</sequence>
<keyword evidence="3" id="KW-1185">Reference proteome</keyword>